<keyword evidence="3" id="KW-1185">Reference proteome</keyword>
<protein>
    <submittedName>
        <fullName evidence="2">Uncharacterized protein</fullName>
    </submittedName>
</protein>
<sequence>MSKSPKSSQTVASADTNAGFSHSTATRTSPPVATLRQYLDGPAEAFELARRQARAARPAPGGAPDAGARQLFAH</sequence>
<feature type="compositionally biased region" description="Polar residues" evidence="1">
    <location>
        <begin position="1"/>
        <end position="31"/>
    </location>
</feature>
<dbReference type="Proteomes" id="UP000779507">
    <property type="component" value="Unassembled WGS sequence"/>
</dbReference>
<feature type="compositionally biased region" description="Low complexity" evidence="1">
    <location>
        <begin position="55"/>
        <end position="74"/>
    </location>
</feature>
<evidence type="ECO:0000256" key="1">
    <source>
        <dbReference type="SAM" id="MobiDB-lite"/>
    </source>
</evidence>
<evidence type="ECO:0000313" key="3">
    <source>
        <dbReference type="Proteomes" id="UP000779507"/>
    </source>
</evidence>
<accession>A0ABX2FQ04</accession>
<name>A0ABX2FQ04_9BACT</name>
<evidence type="ECO:0000313" key="2">
    <source>
        <dbReference type="EMBL" id="NRT19260.1"/>
    </source>
</evidence>
<gene>
    <name evidence="2" type="ORF">HNP98_002084</name>
</gene>
<organism evidence="2 3">
    <name type="scientific">Hymenobacter caeli</name>
    <dbReference type="NCBI Taxonomy" id="2735894"/>
    <lineage>
        <taxon>Bacteria</taxon>
        <taxon>Pseudomonadati</taxon>
        <taxon>Bacteroidota</taxon>
        <taxon>Cytophagia</taxon>
        <taxon>Cytophagales</taxon>
        <taxon>Hymenobacteraceae</taxon>
        <taxon>Hymenobacter</taxon>
    </lineage>
</organism>
<dbReference type="EMBL" id="JABSNP010000008">
    <property type="protein sequence ID" value="NRT19260.1"/>
    <property type="molecule type" value="Genomic_DNA"/>
</dbReference>
<feature type="region of interest" description="Disordered" evidence="1">
    <location>
        <begin position="1"/>
        <end position="38"/>
    </location>
</feature>
<comment type="caution">
    <text evidence="2">The sequence shown here is derived from an EMBL/GenBank/DDBJ whole genome shotgun (WGS) entry which is preliminary data.</text>
</comment>
<reference evidence="2 3" key="1">
    <citation type="submission" date="2020-05" db="EMBL/GenBank/DDBJ databases">
        <title>Genomic Encyclopedia of Type Strains, Phase IV (KMG-V): Genome sequencing to study the core and pangenomes of soil and plant-associated prokaryotes.</title>
        <authorList>
            <person name="Whitman W."/>
        </authorList>
    </citation>
    <scope>NUCLEOTIDE SEQUENCE [LARGE SCALE GENOMIC DNA]</scope>
    <source>
        <strain evidence="2 3">9A</strain>
    </source>
</reference>
<proteinExistence type="predicted"/>
<dbReference type="RefSeq" id="WP_173809993.1">
    <property type="nucleotide sequence ID" value="NZ_JABSNP010000008.1"/>
</dbReference>
<feature type="region of interest" description="Disordered" evidence="1">
    <location>
        <begin position="51"/>
        <end position="74"/>
    </location>
</feature>